<keyword evidence="3" id="KW-1185">Reference proteome</keyword>
<dbReference type="GO" id="GO:0016853">
    <property type="term" value="F:isomerase activity"/>
    <property type="evidence" value="ECO:0007669"/>
    <property type="project" value="UniProtKB-KW"/>
</dbReference>
<reference evidence="2 3" key="1">
    <citation type="submission" date="2018-06" db="EMBL/GenBank/DDBJ databases">
        <title>Genomic Encyclopedia of Type Strains, Phase IV (KMG-IV): sequencing the most valuable type-strain genomes for metagenomic binning, comparative biology and taxonomic classification.</title>
        <authorList>
            <person name="Goeker M."/>
        </authorList>
    </citation>
    <scope>NUCLEOTIDE SEQUENCE [LARGE SCALE GENOMIC DNA]</scope>
    <source>
        <strain evidence="2 3">DSM 18048</strain>
    </source>
</reference>
<dbReference type="AlphaFoldDB" id="A0A318SDM8"/>
<proteinExistence type="predicted"/>
<name>A0A318SDM8_9DEIO</name>
<gene>
    <name evidence="2" type="ORF">DES52_105177</name>
</gene>
<feature type="domain" description="SnoaL-like" evidence="1">
    <location>
        <begin position="8"/>
        <end position="119"/>
    </location>
</feature>
<evidence type="ECO:0000313" key="2">
    <source>
        <dbReference type="EMBL" id="PYE54539.1"/>
    </source>
</evidence>
<dbReference type="RefSeq" id="WP_110886306.1">
    <property type="nucleotide sequence ID" value="NZ_QJSX01000005.1"/>
</dbReference>
<protein>
    <submittedName>
        <fullName evidence="2">Steroid delta-isomerase-like uncharacterized protein</fullName>
    </submittedName>
</protein>
<evidence type="ECO:0000259" key="1">
    <source>
        <dbReference type="Pfam" id="PF12680"/>
    </source>
</evidence>
<dbReference type="OrthoDB" id="582835at2"/>
<dbReference type="NCBIfam" id="TIGR02096">
    <property type="entry name" value="ketosteroid isomerase-related protein"/>
    <property type="match status" value="1"/>
</dbReference>
<dbReference type="InterPro" id="IPR037401">
    <property type="entry name" value="SnoaL-like"/>
</dbReference>
<evidence type="ECO:0000313" key="3">
    <source>
        <dbReference type="Proteomes" id="UP000248326"/>
    </source>
</evidence>
<organism evidence="2 3">
    <name type="scientific">Deinococcus yavapaiensis KR-236</name>
    <dbReference type="NCBI Taxonomy" id="694435"/>
    <lineage>
        <taxon>Bacteria</taxon>
        <taxon>Thermotogati</taxon>
        <taxon>Deinococcota</taxon>
        <taxon>Deinococci</taxon>
        <taxon>Deinococcales</taxon>
        <taxon>Deinococcaceae</taxon>
        <taxon>Deinococcus</taxon>
    </lineage>
</organism>
<comment type="caution">
    <text evidence="2">The sequence shown here is derived from an EMBL/GenBank/DDBJ whole genome shotgun (WGS) entry which is preliminary data.</text>
</comment>
<dbReference type="Proteomes" id="UP000248326">
    <property type="component" value="Unassembled WGS sequence"/>
</dbReference>
<dbReference type="CDD" id="cd00531">
    <property type="entry name" value="NTF2_like"/>
    <property type="match status" value="1"/>
</dbReference>
<dbReference type="InterPro" id="IPR011721">
    <property type="entry name" value="CHP02096"/>
</dbReference>
<dbReference type="InterPro" id="IPR032710">
    <property type="entry name" value="NTF2-like_dom_sf"/>
</dbReference>
<keyword evidence="2" id="KW-0413">Isomerase</keyword>
<dbReference type="EMBL" id="QJSX01000005">
    <property type="protein sequence ID" value="PYE54539.1"/>
    <property type="molecule type" value="Genomic_DNA"/>
</dbReference>
<accession>A0A318SDM8</accession>
<sequence>MQETLDLLRRYYEAFNSGDTETFLSLLTDDVAHDVNEGEREIGREAFARFMDRMNTSYRERITDLAFMSSPDGSRASAEYVVQGTYLQTDAGLPEANGQTYRLPGGAFFEVRGGKIARVTNYYNLQEWIRQVSK</sequence>
<dbReference type="Pfam" id="PF12680">
    <property type="entry name" value="SnoaL_2"/>
    <property type="match status" value="1"/>
</dbReference>
<dbReference type="SUPFAM" id="SSF54427">
    <property type="entry name" value="NTF2-like"/>
    <property type="match status" value="1"/>
</dbReference>
<dbReference type="Gene3D" id="3.10.450.50">
    <property type="match status" value="1"/>
</dbReference>